<feature type="region of interest" description="Disordered" evidence="1">
    <location>
        <begin position="1"/>
        <end position="79"/>
    </location>
</feature>
<accession>A0AAV7VTX3</accession>
<protein>
    <submittedName>
        <fullName evidence="2">Uncharacterized protein</fullName>
    </submittedName>
</protein>
<name>A0AAV7VTX3_PLEWA</name>
<sequence length="185" mass="20766">MDHRTPGGATMGEPLLWRQPEKTEQAPGQPAGRRPLGQCPQGRAPERKRIMEANSGATLTAEHQGQEAGGRGHRREWHTSWAEIQKPLSGTHPRDLQLPIRKAWSLAHAWEQQCRNRKSGKHQTNCMHHASPSRPTGQETTKAERQQLEQDQQPSLGGCYNRATSPRGQEPRSRSHRIQPEKAAP</sequence>
<evidence type="ECO:0000313" key="3">
    <source>
        <dbReference type="Proteomes" id="UP001066276"/>
    </source>
</evidence>
<dbReference type="EMBL" id="JANPWB010000003">
    <property type="protein sequence ID" value="KAJ1203475.1"/>
    <property type="molecule type" value="Genomic_DNA"/>
</dbReference>
<evidence type="ECO:0000313" key="2">
    <source>
        <dbReference type="EMBL" id="KAJ1203475.1"/>
    </source>
</evidence>
<feature type="region of interest" description="Disordered" evidence="1">
    <location>
        <begin position="115"/>
        <end position="185"/>
    </location>
</feature>
<feature type="compositionally biased region" description="Basic and acidic residues" evidence="1">
    <location>
        <begin position="169"/>
        <end position="185"/>
    </location>
</feature>
<dbReference type="Proteomes" id="UP001066276">
    <property type="component" value="Chromosome 2_1"/>
</dbReference>
<organism evidence="2 3">
    <name type="scientific">Pleurodeles waltl</name>
    <name type="common">Iberian ribbed newt</name>
    <dbReference type="NCBI Taxonomy" id="8319"/>
    <lineage>
        <taxon>Eukaryota</taxon>
        <taxon>Metazoa</taxon>
        <taxon>Chordata</taxon>
        <taxon>Craniata</taxon>
        <taxon>Vertebrata</taxon>
        <taxon>Euteleostomi</taxon>
        <taxon>Amphibia</taxon>
        <taxon>Batrachia</taxon>
        <taxon>Caudata</taxon>
        <taxon>Salamandroidea</taxon>
        <taxon>Salamandridae</taxon>
        <taxon>Pleurodelinae</taxon>
        <taxon>Pleurodeles</taxon>
    </lineage>
</organism>
<keyword evidence="3" id="KW-1185">Reference proteome</keyword>
<dbReference type="AlphaFoldDB" id="A0AAV7VTX3"/>
<comment type="caution">
    <text evidence="2">The sequence shown here is derived from an EMBL/GenBank/DDBJ whole genome shotgun (WGS) entry which is preliminary data.</text>
</comment>
<proteinExistence type="predicted"/>
<gene>
    <name evidence="2" type="ORF">NDU88_007261</name>
</gene>
<evidence type="ECO:0000256" key="1">
    <source>
        <dbReference type="SAM" id="MobiDB-lite"/>
    </source>
</evidence>
<reference evidence="2" key="1">
    <citation type="journal article" date="2022" name="bioRxiv">
        <title>Sequencing and chromosome-scale assembly of the giantPleurodeles waltlgenome.</title>
        <authorList>
            <person name="Brown T."/>
            <person name="Elewa A."/>
            <person name="Iarovenko S."/>
            <person name="Subramanian E."/>
            <person name="Araus A.J."/>
            <person name="Petzold A."/>
            <person name="Susuki M."/>
            <person name="Suzuki K.-i.T."/>
            <person name="Hayashi T."/>
            <person name="Toyoda A."/>
            <person name="Oliveira C."/>
            <person name="Osipova E."/>
            <person name="Leigh N.D."/>
            <person name="Simon A."/>
            <person name="Yun M.H."/>
        </authorList>
    </citation>
    <scope>NUCLEOTIDE SEQUENCE</scope>
    <source>
        <strain evidence="2">20211129_DDA</strain>
        <tissue evidence="2">Liver</tissue>
    </source>
</reference>